<dbReference type="Ensembl" id="ENSCINT00000001749.3">
    <property type="protein sequence ID" value="ENSCINP00000001749.3"/>
    <property type="gene ID" value="ENSCING00000000967.3"/>
</dbReference>
<evidence type="ECO:0000313" key="3">
    <source>
        <dbReference type="Proteomes" id="UP000008144"/>
    </source>
</evidence>
<feature type="region of interest" description="Disordered" evidence="1">
    <location>
        <begin position="648"/>
        <end position="708"/>
    </location>
</feature>
<evidence type="ECO:0000313" key="2">
    <source>
        <dbReference type="Ensembl" id="ENSCINP00000001749.3"/>
    </source>
</evidence>
<dbReference type="InParanoid" id="F7ASG3"/>
<sequence length="804" mass="87205">MDELSQHRGREAVDKYLEEAIVVDERERTISTSSVHSSILDDDQKSTSTASEAEEQRASLVIAHEVPESKNNNSALTAANIETLQATYSMVKQRNEVSKVTISEPTKPHNAAINDRLFITNTDKVVMSATPSVATPQVQQHRGNFNRNHRKIYGQPSGRSATPSPPSNTLSFFPRFTCGGSGSPPLNVGTSLNTTYSTPKMVARRVSKESVTQPPQAPNPVYRVLNNPPTTQPKSFQSTVNSTVQSTKPIQFGNHPGPSGPLPTFSGYQVKVKYVPPPSNPQMTPNNPVTINQSNVPMKKRHYITMENNTSPSKPVKRDDGPKMTSLYVGASAGFLDQRTERVSGTTSDNDEDRDPLDTNRGQFQHWRKHLITDRGGKEWREYRTKKEEGKKLTVHQYEPTNVTQAKAHNKPKTTFALWDKKHHAISMNTIPSPKSKPSPHLIAPKSSATTTPNSAHGHQVTQVCYTTLQKASKPTIPNTIVVKPQQAATNQKVNAVEMKTSKNDFHLVPALPSTQAVKHMLQSSKPTETNAKMKPISANPVPAFQIHTHASQSSVVVPKQSSNSCPITTHDLNIVQSASIPMTTNEGTVAKHPGLLAPPGAIPYMIPVAYVMYPGGLPTAGLQFTTPKSTNSGGFPDLLPMQTFQVQPADPGLVRVAPKRTATPNRTRSDSTMSSDSTDAPVEKKSKTPQGDTPNMRVITPSPRPSAPSQFVVPSNFMLANGGNTVLGYPMPHYPTTQGVQAMHMGGITNQQNLASLNQLWPLNSGIGLQFASSGVTMPTVVASQQPSLALQVVNNTSNPGPS</sequence>
<proteinExistence type="predicted"/>
<accession>F7ASG3</accession>
<feature type="region of interest" description="Disordered" evidence="1">
    <location>
        <begin position="28"/>
        <end position="56"/>
    </location>
</feature>
<evidence type="ECO:0000256" key="1">
    <source>
        <dbReference type="SAM" id="MobiDB-lite"/>
    </source>
</evidence>
<organism evidence="2 3">
    <name type="scientific">Ciona intestinalis</name>
    <name type="common">Transparent sea squirt</name>
    <name type="synonym">Ascidia intestinalis</name>
    <dbReference type="NCBI Taxonomy" id="7719"/>
    <lineage>
        <taxon>Eukaryota</taxon>
        <taxon>Metazoa</taxon>
        <taxon>Chordata</taxon>
        <taxon>Tunicata</taxon>
        <taxon>Ascidiacea</taxon>
        <taxon>Phlebobranchia</taxon>
        <taxon>Cionidae</taxon>
        <taxon>Ciona</taxon>
    </lineage>
</organism>
<feature type="region of interest" description="Disordered" evidence="1">
    <location>
        <begin position="430"/>
        <end position="456"/>
    </location>
</feature>
<dbReference type="AlphaFoldDB" id="F7ASG3"/>
<reference evidence="2" key="3">
    <citation type="submission" date="2025-09" db="UniProtKB">
        <authorList>
            <consortium name="Ensembl"/>
        </authorList>
    </citation>
    <scope>IDENTIFICATION</scope>
</reference>
<keyword evidence="3" id="KW-1185">Reference proteome</keyword>
<dbReference type="HOGENOM" id="CLU_350192_0_0_1"/>
<dbReference type="Proteomes" id="UP000008144">
    <property type="component" value="Unassembled WGS sequence"/>
</dbReference>
<reference evidence="3" key="1">
    <citation type="journal article" date="2002" name="Science">
        <title>The draft genome of Ciona intestinalis: insights into chordate and vertebrate origins.</title>
        <authorList>
            <person name="Dehal P."/>
            <person name="Satou Y."/>
            <person name="Campbell R.K."/>
            <person name="Chapman J."/>
            <person name="Degnan B."/>
            <person name="De Tomaso A."/>
            <person name="Davidson B."/>
            <person name="Di Gregorio A."/>
            <person name="Gelpke M."/>
            <person name="Goodstein D.M."/>
            <person name="Harafuji N."/>
            <person name="Hastings K.E."/>
            <person name="Ho I."/>
            <person name="Hotta K."/>
            <person name="Huang W."/>
            <person name="Kawashima T."/>
            <person name="Lemaire P."/>
            <person name="Martinez D."/>
            <person name="Meinertzhagen I.A."/>
            <person name="Necula S."/>
            <person name="Nonaka M."/>
            <person name="Putnam N."/>
            <person name="Rash S."/>
            <person name="Saiga H."/>
            <person name="Satake M."/>
            <person name="Terry A."/>
            <person name="Yamada L."/>
            <person name="Wang H.G."/>
            <person name="Awazu S."/>
            <person name="Azumi K."/>
            <person name="Boore J."/>
            <person name="Branno M."/>
            <person name="Chin-Bow S."/>
            <person name="DeSantis R."/>
            <person name="Doyle S."/>
            <person name="Francino P."/>
            <person name="Keys D.N."/>
            <person name="Haga S."/>
            <person name="Hayashi H."/>
            <person name="Hino K."/>
            <person name="Imai K.S."/>
            <person name="Inaba K."/>
            <person name="Kano S."/>
            <person name="Kobayashi K."/>
            <person name="Kobayashi M."/>
            <person name="Lee B.I."/>
            <person name="Makabe K.W."/>
            <person name="Manohar C."/>
            <person name="Matassi G."/>
            <person name="Medina M."/>
            <person name="Mochizuki Y."/>
            <person name="Mount S."/>
            <person name="Morishita T."/>
            <person name="Miura S."/>
            <person name="Nakayama A."/>
            <person name="Nishizaka S."/>
            <person name="Nomoto H."/>
            <person name="Ohta F."/>
            <person name="Oishi K."/>
            <person name="Rigoutsos I."/>
            <person name="Sano M."/>
            <person name="Sasaki A."/>
            <person name="Sasakura Y."/>
            <person name="Shoguchi E."/>
            <person name="Shin-i T."/>
            <person name="Spagnuolo A."/>
            <person name="Stainier D."/>
            <person name="Suzuki M.M."/>
            <person name="Tassy O."/>
            <person name="Takatori N."/>
            <person name="Tokuoka M."/>
            <person name="Yagi K."/>
            <person name="Yoshizaki F."/>
            <person name="Wada S."/>
            <person name="Zhang C."/>
            <person name="Hyatt P.D."/>
            <person name="Larimer F."/>
            <person name="Detter C."/>
            <person name="Doggett N."/>
            <person name="Glavina T."/>
            <person name="Hawkins T."/>
            <person name="Richardson P."/>
            <person name="Lucas S."/>
            <person name="Kohara Y."/>
            <person name="Levine M."/>
            <person name="Satoh N."/>
            <person name="Rokhsar D.S."/>
        </authorList>
    </citation>
    <scope>NUCLEOTIDE SEQUENCE [LARGE SCALE GENOMIC DNA]</scope>
</reference>
<protein>
    <submittedName>
        <fullName evidence="2">Uncharacterized protein</fullName>
    </submittedName>
</protein>
<reference evidence="2" key="2">
    <citation type="submission" date="2025-08" db="UniProtKB">
        <authorList>
            <consortium name="Ensembl"/>
        </authorList>
    </citation>
    <scope>IDENTIFICATION</scope>
</reference>
<dbReference type="OMA" id="KHHAISM"/>
<name>F7ASG3_CIOIN</name>
<feature type="compositionally biased region" description="Polar residues" evidence="1">
    <location>
        <begin position="447"/>
        <end position="456"/>
    </location>
</feature>
<feature type="compositionally biased region" description="Low complexity" evidence="1">
    <location>
        <begin position="671"/>
        <end position="680"/>
    </location>
</feature>
<feature type="region of interest" description="Disordered" evidence="1">
    <location>
        <begin position="337"/>
        <end position="360"/>
    </location>
</feature>